<evidence type="ECO:0000313" key="2">
    <source>
        <dbReference type="EMBL" id="EDV32806.2"/>
    </source>
</evidence>
<name>B3MYW2_DROAN</name>
<dbReference type="HOGENOM" id="CLU_2361885_0_0_1"/>
<organism evidence="2 3">
    <name type="scientific">Drosophila ananassae</name>
    <name type="common">Fruit fly</name>
    <dbReference type="NCBI Taxonomy" id="7217"/>
    <lineage>
        <taxon>Eukaryota</taxon>
        <taxon>Metazoa</taxon>
        <taxon>Ecdysozoa</taxon>
        <taxon>Arthropoda</taxon>
        <taxon>Hexapoda</taxon>
        <taxon>Insecta</taxon>
        <taxon>Pterygota</taxon>
        <taxon>Neoptera</taxon>
        <taxon>Endopterygota</taxon>
        <taxon>Diptera</taxon>
        <taxon>Brachycera</taxon>
        <taxon>Muscomorpha</taxon>
        <taxon>Ephydroidea</taxon>
        <taxon>Drosophilidae</taxon>
        <taxon>Drosophila</taxon>
        <taxon>Sophophora</taxon>
    </lineage>
</organism>
<dbReference type="EMBL" id="CH902632">
    <property type="protein sequence ID" value="EDV32806.2"/>
    <property type="molecule type" value="Genomic_DNA"/>
</dbReference>
<keyword evidence="3" id="KW-1185">Reference proteome</keyword>
<gene>
    <name evidence="2" type="primary">Dana\GF21947</name>
    <name evidence="2" type="synonym">dana_GLEANR_5946</name>
    <name evidence="2" type="ORF">GF21947</name>
</gene>
<feature type="region of interest" description="Disordered" evidence="1">
    <location>
        <begin position="1"/>
        <end position="119"/>
    </location>
</feature>
<proteinExistence type="predicted"/>
<dbReference type="AlphaFoldDB" id="B3MYW2"/>
<dbReference type="Proteomes" id="UP000007801">
    <property type="component" value="Unassembled WGS sequence"/>
</dbReference>
<dbReference type="InParanoid" id="B3MYW2"/>
<feature type="compositionally biased region" description="Basic residues" evidence="1">
    <location>
        <begin position="1"/>
        <end position="14"/>
    </location>
</feature>
<reference evidence="2 3" key="1">
    <citation type="journal article" date="2007" name="Nature">
        <title>Evolution of genes and genomes on the Drosophila phylogeny.</title>
        <authorList>
            <consortium name="Drosophila 12 Genomes Consortium"/>
            <person name="Clark A.G."/>
            <person name="Eisen M.B."/>
            <person name="Smith D.R."/>
            <person name="Bergman C.M."/>
            <person name="Oliver B."/>
            <person name="Markow T.A."/>
            <person name="Kaufman T.C."/>
            <person name="Kellis M."/>
            <person name="Gelbart W."/>
            <person name="Iyer V.N."/>
            <person name="Pollard D.A."/>
            <person name="Sackton T.B."/>
            <person name="Larracuente A.M."/>
            <person name="Singh N.D."/>
            <person name="Abad J.P."/>
            <person name="Abt D.N."/>
            <person name="Adryan B."/>
            <person name="Aguade M."/>
            <person name="Akashi H."/>
            <person name="Anderson W.W."/>
            <person name="Aquadro C.F."/>
            <person name="Ardell D.H."/>
            <person name="Arguello R."/>
            <person name="Artieri C.G."/>
            <person name="Barbash D.A."/>
            <person name="Barker D."/>
            <person name="Barsanti P."/>
            <person name="Batterham P."/>
            <person name="Batzoglou S."/>
            <person name="Begun D."/>
            <person name="Bhutkar A."/>
            <person name="Blanco E."/>
            <person name="Bosak S.A."/>
            <person name="Bradley R.K."/>
            <person name="Brand A.D."/>
            <person name="Brent M.R."/>
            <person name="Brooks A.N."/>
            <person name="Brown R.H."/>
            <person name="Butlin R.K."/>
            <person name="Caggese C."/>
            <person name="Calvi B.R."/>
            <person name="Bernardo de Carvalho A."/>
            <person name="Caspi A."/>
            <person name="Castrezana S."/>
            <person name="Celniker S.E."/>
            <person name="Chang J.L."/>
            <person name="Chapple C."/>
            <person name="Chatterji S."/>
            <person name="Chinwalla A."/>
            <person name="Civetta A."/>
            <person name="Clifton S.W."/>
            <person name="Comeron J.M."/>
            <person name="Costello J.C."/>
            <person name="Coyne J.A."/>
            <person name="Daub J."/>
            <person name="David R.G."/>
            <person name="Delcher A.L."/>
            <person name="Delehaunty K."/>
            <person name="Do C.B."/>
            <person name="Ebling H."/>
            <person name="Edwards K."/>
            <person name="Eickbush T."/>
            <person name="Evans J.D."/>
            <person name="Filipski A."/>
            <person name="Findeiss S."/>
            <person name="Freyhult E."/>
            <person name="Fulton L."/>
            <person name="Fulton R."/>
            <person name="Garcia A.C."/>
            <person name="Gardiner A."/>
            <person name="Garfield D.A."/>
            <person name="Garvin B.E."/>
            <person name="Gibson G."/>
            <person name="Gilbert D."/>
            <person name="Gnerre S."/>
            <person name="Godfrey J."/>
            <person name="Good R."/>
            <person name="Gotea V."/>
            <person name="Gravely B."/>
            <person name="Greenberg A.J."/>
            <person name="Griffiths-Jones S."/>
            <person name="Gross S."/>
            <person name="Guigo R."/>
            <person name="Gustafson E.A."/>
            <person name="Haerty W."/>
            <person name="Hahn M.W."/>
            <person name="Halligan D.L."/>
            <person name="Halpern A.L."/>
            <person name="Halter G.M."/>
            <person name="Han M.V."/>
            <person name="Heger A."/>
            <person name="Hillier L."/>
            <person name="Hinrichs A.S."/>
            <person name="Holmes I."/>
            <person name="Hoskins R.A."/>
            <person name="Hubisz M.J."/>
            <person name="Hultmark D."/>
            <person name="Huntley M.A."/>
            <person name="Jaffe D.B."/>
            <person name="Jagadeeshan S."/>
            <person name="Jeck W.R."/>
            <person name="Johnson J."/>
            <person name="Jones C.D."/>
            <person name="Jordan W.C."/>
            <person name="Karpen G.H."/>
            <person name="Kataoka E."/>
            <person name="Keightley P.D."/>
            <person name="Kheradpour P."/>
            <person name="Kirkness E.F."/>
            <person name="Koerich L.B."/>
            <person name="Kristiansen K."/>
            <person name="Kudrna D."/>
            <person name="Kulathinal R.J."/>
            <person name="Kumar S."/>
            <person name="Kwok R."/>
            <person name="Lander E."/>
            <person name="Langley C.H."/>
            <person name="Lapoint R."/>
            <person name="Lazzaro B.P."/>
            <person name="Lee S.J."/>
            <person name="Levesque L."/>
            <person name="Li R."/>
            <person name="Lin C.F."/>
            <person name="Lin M.F."/>
            <person name="Lindblad-Toh K."/>
            <person name="Llopart A."/>
            <person name="Long M."/>
            <person name="Low L."/>
            <person name="Lozovsky E."/>
            <person name="Lu J."/>
            <person name="Luo M."/>
            <person name="Machado C.A."/>
            <person name="Makalowski W."/>
            <person name="Marzo M."/>
            <person name="Matsuda M."/>
            <person name="Matzkin L."/>
            <person name="McAllister B."/>
            <person name="McBride C.S."/>
            <person name="McKernan B."/>
            <person name="McKernan K."/>
            <person name="Mendez-Lago M."/>
            <person name="Minx P."/>
            <person name="Mollenhauer M.U."/>
            <person name="Montooth K."/>
            <person name="Mount S.M."/>
            <person name="Mu X."/>
            <person name="Myers E."/>
            <person name="Negre B."/>
            <person name="Newfeld S."/>
            <person name="Nielsen R."/>
            <person name="Noor M.A."/>
            <person name="O'Grady P."/>
            <person name="Pachter L."/>
            <person name="Papaceit M."/>
            <person name="Parisi M.J."/>
            <person name="Parisi M."/>
            <person name="Parts L."/>
            <person name="Pedersen J.S."/>
            <person name="Pesole G."/>
            <person name="Phillippy A.M."/>
            <person name="Ponting C.P."/>
            <person name="Pop M."/>
            <person name="Porcelli D."/>
            <person name="Powell J.R."/>
            <person name="Prohaska S."/>
            <person name="Pruitt K."/>
            <person name="Puig M."/>
            <person name="Quesneville H."/>
            <person name="Ram K.R."/>
            <person name="Rand D."/>
            <person name="Rasmussen M.D."/>
            <person name="Reed L.K."/>
            <person name="Reenan R."/>
            <person name="Reily A."/>
            <person name="Remington K.A."/>
            <person name="Rieger T.T."/>
            <person name="Ritchie M.G."/>
            <person name="Robin C."/>
            <person name="Rogers Y.H."/>
            <person name="Rohde C."/>
            <person name="Rozas J."/>
            <person name="Rubenfield M.J."/>
            <person name="Ruiz A."/>
            <person name="Russo S."/>
            <person name="Salzberg S.L."/>
            <person name="Sanchez-Gracia A."/>
            <person name="Saranga D.J."/>
            <person name="Sato H."/>
            <person name="Schaeffer S.W."/>
            <person name="Schatz M.C."/>
            <person name="Schlenke T."/>
            <person name="Schwartz R."/>
            <person name="Segarra C."/>
            <person name="Singh R.S."/>
            <person name="Sirot L."/>
            <person name="Sirota M."/>
            <person name="Sisneros N.B."/>
            <person name="Smith C.D."/>
            <person name="Smith T.F."/>
            <person name="Spieth J."/>
            <person name="Stage D.E."/>
            <person name="Stark A."/>
            <person name="Stephan W."/>
            <person name="Strausberg R.L."/>
            <person name="Strempel S."/>
            <person name="Sturgill D."/>
            <person name="Sutton G."/>
            <person name="Sutton G.G."/>
            <person name="Tao W."/>
            <person name="Teichmann S."/>
            <person name="Tobari Y.N."/>
            <person name="Tomimura Y."/>
            <person name="Tsolas J.M."/>
            <person name="Valente V.L."/>
            <person name="Venter E."/>
            <person name="Venter J.C."/>
            <person name="Vicario S."/>
            <person name="Vieira F.G."/>
            <person name="Vilella A.J."/>
            <person name="Villasante A."/>
            <person name="Walenz B."/>
            <person name="Wang J."/>
            <person name="Wasserman M."/>
            <person name="Watts T."/>
            <person name="Wilson D."/>
            <person name="Wilson R.K."/>
            <person name="Wing R.A."/>
            <person name="Wolfner M.F."/>
            <person name="Wong A."/>
            <person name="Wong G.K."/>
            <person name="Wu C.I."/>
            <person name="Wu G."/>
            <person name="Yamamoto D."/>
            <person name="Yang H.P."/>
            <person name="Yang S.P."/>
            <person name="Yorke J.A."/>
            <person name="Yoshida K."/>
            <person name="Zdobnov E."/>
            <person name="Zhang P."/>
            <person name="Zhang Y."/>
            <person name="Zimin A.V."/>
            <person name="Baldwin J."/>
            <person name="Abdouelleil A."/>
            <person name="Abdulkadir J."/>
            <person name="Abebe A."/>
            <person name="Abera B."/>
            <person name="Abreu J."/>
            <person name="Acer S.C."/>
            <person name="Aftuck L."/>
            <person name="Alexander A."/>
            <person name="An P."/>
            <person name="Anderson E."/>
            <person name="Anderson S."/>
            <person name="Arachi H."/>
            <person name="Azer M."/>
            <person name="Bachantsang P."/>
            <person name="Barry A."/>
            <person name="Bayul T."/>
            <person name="Berlin A."/>
            <person name="Bessette D."/>
            <person name="Bloom T."/>
            <person name="Blye J."/>
            <person name="Boguslavskiy L."/>
            <person name="Bonnet C."/>
            <person name="Boukhgalter B."/>
            <person name="Bourzgui I."/>
            <person name="Brown A."/>
            <person name="Cahill P."/>
            <person name="Channer S."/>
            <person name="Cheshatsang Y."/>
            <person name="Chuda L."/>
            <person name="Citroen M."/>
            <person name="Collymore A."/>
            <person name="Cooke P."/>
            <person name="Costello M."/>
            <person name="D'Aco K."/>
            <person name="Daza R."/>
            <person name="De Haan G."/>
            <person name="DeGray S."/>
            <person name="DeMaso C."/>
            <person name="Dhargay N."/>
            <person name="Dooley K."/>
            <person name="Dooley E."/>
            <person name="Doricent M."/>
            <person name="Dorje P."/>
            <person name="Dorjee K."/>
            <person name="Dupes A."/>
            <person name="Elong R."/>
            <person name="Falk J."/>
            <person name="Farina A."/>
            <person name="Faro S."/>
            <person name="Ferguson D."/>
            <person name="Fisher S."/>
            <person name="Foley C.D."/>
            <person name="Franke A."/>
            <person name="Friedrich D."/>
            <person name="Gadbois L."/>
            <person name="Gearin G."/>
            <person name="Gearin C.R."/>
            <person name="Giannoukos G."/>
            <person name="Goode T."/>
            <person name="Graham J."/>
            <person name="Grandbois E."/>
            <person name="Grewal S."/>
            <person name="Gyaltsen K."/>
            <person name="Hafez N."/>
            <person name="Hagos B."/>
            <person name="Hall J."/>
            <person name="Henson C."/>
            <person name="Hollinger A."/>
            <person name="Honan T."/>
            <person name="Huard M.D."/>
            <person name="Hughes L."/>
            <person name="Hurhula B."/>
            <person name="Husby M.E."/>
            <person name="Kamat A."/>
            <person name="Kanga B."/>
            <person name="Kashin S."/>
            <person name="Khazanovich D."/>
            <person name="Kisner P."/>
            <person name="Lance K."/>
            <person name="Lara M."/>
            <person name="Lee W."/>
            <person name="Lennon N."/>
            <person name="Letendre F."/>
            <person name="LeVine R."/>
            <person name="Lipovsky A."/>
            <person name="Liu X."/>
            <person name="Liu J."/>
            <person name="Liu S."/>
            <person name="Lokyitsang T."/>
            <person name="Lokyitsang Y."/>
            <person name="Lubonja R."/>
            <person name="Lui A."/>
            <person name="MacDonald P."/>
            <person name="Magnisalis V."/>
            <person name="Maru K."/>
            <person name="Matthews C."/>
            <person name="McCusker W."/>
            <person name="McDonough S."/>
            <person name="Mehta T."/>
            <person name="Meldrim J."/>
            <person name="Meneus L."/>
            <person name="Mihai O."/>
            <person name="Mihalev A."/>
            <person name="Mihova T."/>
            <person name="Mittelman R."/>
            <person name="Mlenga V."/>
            <person name="Montmayeur A."/>
            <person name="Mulrain L."/>
            <person name="Navidi A."/>
            <person name="Naylor J."/>
            <person name="Negash T."/>
            <person name="Nguyen T."/>
            <person name="Nguyen N."/>
            <person name="Nicol R."/>
            <person name="Norbu C."/>
            <person name="Norbu N."/>
            <person name="Novod N."/>
            <person name="O'Neill B."/>
            <person name="Osman S."/>
            <person name="Markiewicz E."/>
            <person name="Oyono O.L."/>
            <person name="Patti C."/>
            <person name="Phunkhang P."/>
            <person name="Pierre F."/>
            <person name="Priest M."/>
            <person name="Raghuraman S."/>
            <person name="Rege F."/>
            <person name="Reyes R."/>
            <person name="Rise C."/>
            <person name="Rogov P."/>
            <person name="Ross K."/>
            <person name="Ryan E."/>
            <person name="Settipalli S."/>
            <person name="Shea T."/>
            <person name="Sherpa N."/>
            <person name="Shi L."/>
            <person name="Shih D."/>
            <person name="Sparrow T."/>
            <person name="Spaulding J."/>
            <person name="Stalker J."/>
            <person name="Stange-Thomann N."/>
            <person name="Stavropoulos S."/>
            <person name="Stone C."/>
            <person name="Strader C."/>
            <person name="Tesfaye S."/>
            <person name="Thomson T."/>
            <person name="Thoulutsang Y."/>
            <person name="Thoulutsang D."/>
            <person name="Topham K."/>
            <person name="Topping I."/>
            <person name="Tsamla T."/>
            <person name="Vassiliev H."/>
            <person name="Vo A."/>
            <person name="Wangchuk T."/>
            <person name="Wangdi T."/>
            <person name="Weiand M."/>
            <person name="Wilkinson J."/>
            <person name="Wilson A."/>
            <person name="Yadav S."/>
            <person name="Young G."/>
            <person name="Yu Q."/>
            <person name="Zembek L."/>
            <person name="Zhong D."/>
            <person name="Zimmer A."/>
            <person name="Zwirko Z."/>
            <person name="Jaffe D.B."/>
            <person name="Alvarez P."/>
            <person name="Brockman W."/>
            <person name="Butler J."/>
            <person name="Chin C."/>
            <person name="Gnerre S."/>
            <person name="Grabherr M."/>
            <person name="Kleber M."/>
            <person name="Mauceli E."/>
            <person name="MacCallum I."/>
        </authorList>
    </citation>
    <scope>NUCLEOTIDE SEQUENCE [LARGE SCALE GENOMIC DNA]</scope>
    <source>
        <strain evidence="3">Tucson 14024-0371.13</strain>
    </source>
</reference>
<evidence type="ECO:0000313" key="3">
    <source>
        <dbReference type="Proteomes" id="UP000007801"/>
    </source>
</evidence>
<protein>
    <submittedName>
        <fullName evidence="2">Uncharacterized protein</fullName>
    </submittedName>
</protein>
<sequence length="119" mass="13485">MNPVNKKVKKLKSSKKSDKASDQMQKLCEAKYMEDHDDSVFLDDPYYSIPSPSKPKKPKKIQPVPSKVPGFDMDDEGKEEDNLYPLPSRPKREEEASEEESGEASGEEEESGDGEEQIY</sequence>
<feature type="compositionally biased region" description="Acidic residues" evidence="1">
    <location>
        <begin position="95"/>
        <end position="119"/>
    </location>
</feature>
<evidence type="ECO:0000256" key="1">
    <source>
        <dbReference type="SAM" id="MobiDB-lite"/>
    </source>
</evidence>
<accession>B3MYW2</accession>